<name>A0A0N5D3L0_THECL</name>
<reference evidence="4" key="1">
    <citation type="submission" date="2017-02" db="UniProtKB">
        <authorList>
            <consortium name="WormBaseParasite"/>
        </authorList>
    </citation>
    <scope>IDENTIFICATION</scope>
</reference>
<dbReference type="Proteomes" id="UP000276776">
    <property type="component" value="Unassembled WGS sequence"/>
</dbReference>
<evidence type="ECO:0000256" key="1">
    <source>
        <dbReference type="SAM" id="MobiDB-lite"/>
    </source>
</evidence>
<keyword evidence="3" id="KW-1185">Reference proteome</keyword>
<proteinExistence type="predicted"/>
<evidence type="ECO:0000313" key="2">
    <source>
        <dbReference type="EMBL" id="VDN04977.1"/>
    </source>
</evidence>
<reference evidence="2 3" key="2">
    <citation type="submission" date="2018-11" db="EMBL/GenBank/DDBJ databases">
        <authorList>
            <consortium name="Pathogen Informatics"/>
        </authorList>
    </citation>
    <scope>NUCLEOTIDE SEQUENCE [LARGE SCALE GENOMIC DNA]</scope>
</reference>
<evidence type="ECO:0000313" key="4">
    <source>
        <dbReference type="WBParaSite" id="TCLT_0000752301-mRNA-1"/>
    </source>
</evidence>
<dbReference type="WBParaSite" id="TCLT_0000752301-mRNA-1">
    <property type="protein sequence ID" value="TCLT_0000752301-mRNA-1"/>
    <property type="gene ID" value="TCLT_0000752301"/>
</dbReference>
<organism evidence="4">
    <name type="scientific">Thelazia callipaeda</name>
    <name type="common">Oriental eyeworm</name>
    <name type="synonym">Parasitic nematode</name>
    <dbReference type="NCBI Taxonomy" id="103827"/>
    <lineage>
        <taxon>Eukaryota</taxon>
        <taxon>Metazoa</taxon>
        <taxon>Ecdysozoa</taxon>
        <taxon>Nematoda</taxon>
        <taxon>Chromadorea</taxon>
        <taxon>Rhabditida</taxon>
        <taxon>Spirurina</taxon>
        <taxon>Spiruromorpha</taxon>
        <taxon>Thelazioidea</taxon>
        <taxon>Thelaziidae</taxon>
        <taxon>Thelazia</taxon>
    </lineage>
</organism>
<dbReference type="EMBL" id="UYYF01004515">
    <property type="protein sequence ID" value="VDN04977.1"/>
    <property type="molecule type" value="Genomic_DNA"/>
</dbReference>
<evidence type="ECO:0000313" key="3">
    <source>
        <dbReference type="Proteomes" id="UP000276776"/>
    </source>
</evidence>
<gene>
    <name evidence="2" type="ORF">TCLT_LOCUS7512</name>
</gene>
<dbReference type="AlphaFoldDB" id="A0A0N5D3L0"/>
<feature type="compositionally biased region" description="Basic and acidic residues" evidence="1">
    <location>
        <begin position="7"/>
        <end position="22"/>
    </location>
</feature>
<protein>
    <submittedName>
        <fullName evidence="2 4">Uncharacterized protein</fullName>
    </submittedName>
</protein>
<accession>A0A0N5D3L0</accession>
<sequence length="146" mass="16835">MWQNDGMFDKRRVNGTENDGRKRLGFSSKSLSETARERPSVFARFRISPSLTHLRCCCWPCKPCHRRCRCRRHRQVSLTRASTTLSSVPETMCLIPPSFSTSTMFSTDQNDCNLQIPLIASTSSPSHYLPICTDNKRRKFYTILLL</sequence>
<feature type="region of interest" description="Disordered" evidence="1">
    <location>
        <begin position="1"/>
        <end position="25"/>
    </location>
</feature>